<dbReference type="InterPro" id="IPR017930">
    <property type="entry name" value="Myb_dom"/>
</dbReference>
<feature type="domain" description="Myb-like" evidence="6">
    <location>
        <begin position="236"/>
        <end position="286"/>
    </location>
</feature>
<dbReference type="GO" id="GO:0001006">
    <property type="term" value="F:RNA polymerase III type 3 promoter sequence-specific DNA binding"/>
    <property type="evidence" value="ECO:0007669"/>
    <property type="project" value="TreeGrafter"/>
</dbReference>
<dbReference type="PROSITE" id="PS51294">
    <property type="entry name" value="HTH_MYB"/>
    <property type="match status" value="4"/>
</dbReference>
<evidence type="ECO:0000313" key="9">
    <source>
        <dbReference type="EMBL" id="PJF19124.1"/>
    </source>
</evidence>
<evidence type="ECO:0000256" key="3">
    <source>
        <dbReference type="ARBA" id="ARBA00023163"/>
    </source>
</evidence>
<dbReference type="PROSITE" id="PS51293">
    <property type="entry name" value="SANT"/>
    <property type="match status" value="2"/>
</dbReference>
<name>A0A2H9TN10_9FUNG</name>
<sequence length="554" mass="64073">MDDMEGIEGMDDSLYDLESVDYSSLSVALAEQLQGVDGHFNMLPYLEPSADLSQLLILNRRYQQTLREQLVAVEEAQKTTRELQRWLKMLETQLRNRKKPTDGVFALPRAIVDRRGNTPPEDAETRHYRQVLMEYNRALRFTLRWSERERFCLARGVRQQNRLLLVDQILDGEHILGYMGYGRVQVYEQAVETVRRMSERELEMNLEGLDWTQMSISHVPSRSADDCRIQWTTNDHPVISHAPFLPEEKERLAALVKKYGPRGEWVTIAKSLQSNRTAWQCLAQWQLRNNRARGGGKWTADEDRILIEGVRMGGLDSWAEISELLDGRSVSQCTHRWSKTLDPSKRIGRWTETEDAWLLAAVRRLGCMNWALIRDFVPRRTDVQCRERYMNVLHPNLIHNIFSPEEEETLRRAVEKYGEGRWSLVAAMLRTRTDNQCRRRWMSMRTGKPEKPRKRLGRPKKPTKPPRGRPRKRHVENKEPDEADGSGRVDEAGELGKVGESSNSGKSINSRKSANSERPNNLGKSTSSENSGESDNPEKSTHSTRLKRSKKSNK</sequence>
<dbReference type="PROSITE" id="PS50090">
    <property type="entry name" value="MYB_LIKE"/>
    <property type="match status" value="4"/>
</dbReference>
<dbReference type="PANTHER" id="PTHR46621">
    <property type="entry name" value="SNRNA-ACTIVATING PROTEIN COMPLEX SUBUNIT 4"/>
    <property type="match status" value="1"/>
</dbReference>
<dbReference type="CDD" id="cd00167">
    <property type="entry name" value="SANT"/>
    <property type="match status" value="4"/>
</dbReference>
<gene>
    <name evidence="9" type="ORF">PSACC_01046</name>
</gene>
<dbReference type="STRING" id="1246581.A0A2H9TN10"/>
<dbReference type="AlphaFoldDB" id="A0A2H9TN10"/>
<evidence type="ECO:0000259" key="6">
    <source>
        <dbReference type="PROSITE" id="PS50090"/>
    </source>
</evidence>
<evidence type="ECO:0000256" key="2">
    <source>
        <dbReference type="ARBA" id="ARBA00023125"/>
    </source>
</evidence>
<evidence type="ECO:0000256" key="1">
    <source>
        <dbReference type="ARBA" id="ARBA00023015"/>
    </source>
</evidence>
<protein>
    <submittedName>
        <fullName evidence="9">Homeo-like domain-containing protein</fullName>
    </submittedName>
</protein>
<dbReference type="SUPFAM" id="SSF46689">
    <property type="entry name" value="Homeodomain-like"/>
    <property type="match status" value="4"/>
</dbReference>
<feature type="domain" description="Myb-like" evidence="6">
    <location>
        <begin position="342"/>
        <end position="393"/>
    </location>
</feature>
<dbReference type="InterPro" id="IPR009057">
    <property type="entry name" value="Homeodomain-like_sf"/>
</dbReference>
<dbReference type="EMBL" id="MTSL01000076">
    <property type="protein sequence ID" value="PJF19124.1"/>
    <property type="molecule type" value="Genomic_DNA"/>
</dbReference>
<evidence type="ECO:0000259" key="7">
    <source>
        <dbReference type="PROSITE" id="PS51293"/>
    </source>
</evidence>
<dbReference type="Gene3D" id="1.10.10.60">
    <property type="entry name" value="Homeodomain-like"/>
    <property type="match status" value="4"/>
</dbReference>
<keyword evidence="10" id="KW-1185">Reference proteome</keyword>
<feature type="domain" description="Myb-like" evidence="6">
    <location>
        <begin position="290"/>
        <end position="341"/>
    </location>
</feature>
<dbReference type="InterPro" id="IPR001005">
    <property type="entry name" value="SANT/Myb"/>
</dbReference>
<evidence type="ECO:0000313" key="10">
    <source>
        <dbReference type="Proteomes" id="UP000240830"/>
    </source>
</evidence>
<feature type="compositionally biased region" description="Basic residues" evidence="5">
    <location>
        <begin position="542"/>
        <end position="554"/>
    </location>
</feature>
<feature type="domain" description="SANT" evidence="7">
    <location>
        <begin position="397"/>
        <end position="449"/>
    </location>
</feature>
<organism evidence="9 10">
    <name type="scientific">Paramicrosporidium saccamoebae</name>
    <dbReference type="NCBI Taxonomy" id="1246581"/>
    <lineage>
        <taxon>Eukaryota</taxon>
        <taxon>Fungi</taxon>
        <taxon>Fungi incertae sedis</taxon>
        <taxon>Cryptomycota</taxon>
        <taxon>Cryptomycota incertae sedis</taxon>
        <taxon>Paramicrosporidium</taxon>
    </lineage>
</organism>
<feature type="compositionally biased region" description="Basic and acidic residues" evidence="5">
    <location>
        <begin position="476"/>
        <end position="491"/>
    </location>
</feature>
<dbReference type="InterPro" id="IPR051575">
    <property type="entry name" value="Myb-like_DNA-bd"/>
</dbReference>
<accession>A0A2H9TN10</accession>
<dbReference type="GO" id="GO:0042796">
    <property type="term" value="P:snRNA transcription by RNA polymerase III"/>
    <property type="evidence" value="ECO:0007669"/>
    <property type="project" value="TreeGrafter"/>
</dbReference>
<dbReference type="PANTHER" id="PTHR46621:SF1">
    <property type="entry name" value="SNRNA-ACTIVATING PROTEIN COMPLEX SUBUNIT 4"/>
    <property type="match status" value="1"/>
</dbReference>
<dbReference type="InterPro" id="IPR017884">
    <property type="entry name" value="SANT_dom"/>
</dbReference>
<evidence type="ECO:0000259" key="8">
    <source>
        <dbReference type="PROSITE" id="PS51294"/>
    </source>
</evidence>
<evidence type="ECO:0000256" key="5">
    <source>
        <dbReference type="SAM" id="MobiDB-lite"/>
    </source>
</evidence>
<feature type="domain" description="HTH myb-type" evidence="8">
    <location>
        <begin position="290"/>
        <end position="341"/>
    </location>
</feature>
<dbReference type="SMART" id="SM00717">
    <property type="entry name" value="SANT"/>
    <property type="match status" value="5"/>
</dbReference>
<keyword evidence="4" id="KW-0539">Nucleus</keyword>
<feature type="domain" description="HTH myb-type" evidence="8">
    <location>
        <begin position="342"/>
        <end position="397"/>
    </location>
</feature>
<feature type="domain" description="Myb-like" evidence="6">
    <location>
        <begin position="394"/>
        <end position="445"/>
    </location>
</feature>
<feature type="domain" description="HTH myb-type" evidence="8">
    <location>
        <begin position="402"/>
        <end position="451"/>
    </location>
</feature>
<feature type="domain" description="SANT" evidence="7">
    <location>
        <begin position="293"/>
        <end position="333"/>
    </location>
</feature>
<feature type="compositionally biased region" description="Basic residues" evidence="5">
    <location>
        <begin position="451"/>
        <end position="475"/>
    </location>
</feature>
<evidence type="ECO:0000256" key="4">
    <source>
        <dbReference type="ARBA" id="ARBA00023242"/>
    </source>
</evidence>
<keyword evidence="2" id="KW-0238">DNA-binding</keyword>
<feature type="domain" description="HTH myb-type" evidence="8">
    <location>
        <begin position="236"/>
        <end position="286"/>
    </location>
</feature>
<keyword evidence="3" id="KW-0804">Transcription</keyword>
<keyword evidence="1" id="KW-0805">Transcription regulation</keyword>
<comment type="caution">
    <text evidence="9">The sequence shown here is derived from an EMBL/GenBank/DDBJ whole genome shotgun (WGS) entry which is preliminary data.</text>
</comment>
<proteinExistence type="predicted"/>
<reference evidence="9 10" key="1">
    <citation type="submission" date="2016-10" db="EMBL/GenBank/DDBJ databases">
        <title>The genome of Paramicrosporidium saccamoebae is the missing link in understanding Cryptomycota and Microsporidia evolution.</title>
        <authorList>
            <person name="Quandt C.A."/>
            <person name="Beaudet D."/>
            <person name="Corsaro D."/>
            <person name="Michel R."/>
            <person name="Corradi N."/>
            <person name="James T."/>
        </authorList>
    </citation>
    <scope>NUCLEOTIDE SEQUENCE [LARGE SCALE GENOMIC DNA]</scope>
    <source>
        <strain evidence="9 10">KSL3</strain>
    </source>
</reference>
<feature type="compositionally biased region" description="Polar residues" evidence="5">
    <location>
        <begin position="500"/>
        <end position="534"/>
    </location>
</feature>
<dbReference type="Pfam" id="PF00249">
    <property type="entry name" value="Myb_DNA-binding"/>
    <property type="match status" value="4"/>
</dbReference>
<dbReference type="GO" id="GO:0019185">
    <property type="term" value="C:snRNA-activating protein complex"/>
    <property type="evidence" value="ECO:0007669"/>
    <property type="project" value="TreeGrafter"/>
</dbReference>
<dbReference type="Proteomes" id="UP000240830">
    <property type="component" value="Unassembled WGS sequence"/>
</dbReference>
<dbReference type="GO" id="GO:0000978">
    <property type="term" value="F:RNA polymerase II cis-regulatory region sequence-specific DNA binding"/>
    <property type="evidence" value="ECO:0007669"/>
    <property type="project" value="TreeGrafter"/>
</dbReference>
<dbReference type="OrthoDB" id="2143914at2759"/>
<feature type="region of interest" description="Disordered" evidence="5">
    <location>
        <begin position="436"/>
        <end position="554"/>
    </location>
</feature>
<dbReference type="GO" id="GO:0042795">
    <property type="term" value="P:snRNA transcription by RNA polymerase II"/>
    <property type="evidence" value="ECO:0007669"/>
    <property type="project" value="TreeGrafter"/>
</dbReference>